<feature type="transmembrane region" description="Helical" evidence="2">
    <location>
        <begin position="12"/>
        <end position="32"/>
    </location>
</feature>
<dbReference type="SUPFAM" id="SSF88713">
    <property type="entry name" value="Glycoside hydrolase/deacetylase"/>
    <property type="match status" value="1"/>
</dbReference>
<keyword evidence="2" id="KW-0472">Membrane</keyword>
<dbReference type="PANTHER" id="PTHR10587:SF125">
    <property type="entry name" value="POLYSACCHARIDE DEACETYLASE YHEN-RELATED"/>
    <property type="match status" value="1"/>
</dbReference>
<gene>
    <name evidence="4" type="ORF">J40TS1_45430</name>
</gene>
<evidence type="ECO:0000256" key="1">
    <source>
        <dbReference type="SAM" id="MobiDB-lite"/>
    </source>
</evidence>
<dbReference type="GO" id="GO:0016810">
    <property type="term" value="F:hydrolase activity, acting on carbon-nitrogen (but not peptide) bonds"/>
    <property type="evidence" value="ECO:0007669"/>
    <property type="project" value="InterPro"/>
</dbReference>
<dbReference type="PROSITE" id="PS51677">
    <property type="entry name" value="NODB"/>
    <property type="match status" value="1"/>
</dbReference>
<reference evidence="4" key="1">
    <citation type="submission" date="2021-03" db="EMBL/GenBank/DDBJ databases">
        <title>Antimicrobial resistance genes in bacteria isolated from Japanese honey, and their potential for conferring macrolide and lincosamide resistance in the American foulbrood pathogen Paenibacillus larvae.</title>
        <authorList>
            <person name="Okamoto M."/>
            <person name="Kumagai M."/>
            <person name="Kanamori H."/>
            <person name="Takamatsu D."/>
        </authorList>
    </citation>
    <scope>NUCLEOTIDE SEQUENCE</scope>
    <source>
        <strain evidence="4">J40TS1</strain>
    </source>
</reference>
<feature type="region of interest" description="Disordered" evidence="1">
    <location>
        <begin position="124"/>
        <end position="143"/>
    </location>
</feature>
<evidence type="ECO:0000313" key="5">
    <source>
        <dbReference type="Proteomes" id="UP000683139"/>
    </source>
</evidence>
<keyword evidence="2" id="KW-1133">Transmembrane helix</keyword>
<accession>A0A919YUT8</accession>
<dbReference type="EMBL" id="BOSE01000011">
    <property type="protein sequence ID" value="GIP18901.1"/>
    <property type="molecule type" value="Genomic_DNA"/>
</dbReference>
<keyword evidence="2" id="KW-0812">Transmembrane</keyword>
<name>A0A919YUT8_9BACL</name>
<evidence type="ECO:0000259" key="3">
    <source>
        <dbReference type="PROSITE" id="PS51677"/>
    </source>
</evidence>
<dbReference type="AlphaFoldDB" id="A0A919YUT8"/>
<protein>
    <recommendedName>
        <fullName evidence="3">NodB homology domain-containing protein</fullName>
    </recommendedName>
</protein>
<organism evidence="4 5">
    <name type="scientific">Paenibacillus montaniterrae</name>
    <dbReference type="NCBI Taxonomy" id="429341"/>
    <lineage>
        <taxon>Bacteria</taxon>
        <taxon>Bacillati</taxon>
        <taxon>Bacillota</taxon>
        <taxon>Bacilli</taxon>
        <taxon>Bacillales</taxon>
        <taxon>Paenibacillaceae</taxon>
        <taxon>Paenibacillus</taxon>
    </lineage>
</organism>
<keyword evidence="5" id="KW-1185">Reference proteome</keyword>
<feature type="domain" description="NodB homology" evidence="3">
    <location>
        <begin position="150"/>
        <end position="335"/>
    </location>
</feature>
<dbReference type="PANTHER" id="PTHR10587">
    <property type="entry name" value="GLYCOSYL TRANSFERASE-RELATED"/>
    <property type="match status" value="1"/>
</dbReference>
<dbReference type="InterPro" id="IPR002509">
    <property type="entry name" value="NODB_dom"/>
</dbReference>
<sequence length="389" mass="43227">MRRKVSGGRLALLFIFIAGVVMAFLWAIQSVYEIMPAGQTVLAIEGGQVNDYPLQLAAIWQGSKGKPFMLAKQAANLSKQQTEKSKSYIGIGHMMYCIQQSQQAEPGASTEKILEQCEQLRKQLAAQPDGGQPSTEPSENEGELDHHYAGKVYLTFDDGPSQLTATILDMLAEADIKATFFVLGEKVEKLPKLAERVVEEGHSIGNHTYNHRYDELYRSPQNFVDQVLNANKAIYDATGVVTPLFRAPGGSYGNLDASYMKALTDAGYLVFDWNVDSGDSRSSKVTSEEIIANVKEAKLRERMIVLMHDSATHQATVDALPQIIAYFQSLNYQFVLITSETEPLTSPVADSIKWQRTAMSDQQAQMLKVRTEQLRVQARQVELAELKVQ</sequence>
<dbReference type="InterPro" id="IPR050248">
    <property type="entry name" value="Polysacc_deacetylase_ArnD"/>
</dbReference>
<dbReference type="Pfam" id="PF01522">
    <property type="entry name" value="Polysacc_deac_1"/>
    <property type="match status" value="1"/>
</dbReference>
<evidence type="ECO:0000313" key="4">
    <source>
        <dbReference type="EMBL" id="GIP18901.1"/>
    </source>
</evidence>
<proteinExistence type="predicted"/>
<dbReference type="Gene3D" id="3.20.20.370">
    <property type="entry name" value="Glycoside hydrolase/deacetylase"/>
    <property type="match status" value="1"/>
</dbReference>
<evidence type="ECO:0000256" key="2">
    <source>
        <dbReference type="SAM" id="Phobius"/>
    </source>
</evidence>
<dbReference type="GO" id="GO:0005975">
    <property type="term" value="P:carbohydrate metabolic process"/>
    <property type="evidence" value="ECO:0007669"/>
    <property type="project" value="InterPro"/>
</dbReference>
<dbReference type="InterPro" id="IPR011330">
    <property type="entry name" value="Glyco_hydro/deAcase_b/a-brl"/>
</dbReference>
<comment type="caution">
    <text evidence="4">The sequence shown here is derived from an EMBL/GenBank/DDBJ whole genome shotgun (WGS) entry which is preliminary data.</text>
</comment>
<dbReference type="Proteomes" id="UP000683139">
    <property type="component" value="Unassembled WGS sequence"/>
</dbReference>
<dbReference type="RefSeq" id="WP_213519559.1">
    <property type="nucleotide sequence ID" value="NZ_BOSE01000011.1"/>
</dbReference>
<dbReference type="CDD" id="cd10944">
    <property type="entry name" value="CE4_SmPgdA_like"/>
    <property type="match status" value="1"/>
</dbReference>